<reference evidence="1 2" key="1">
    <citation type="submission" date="2018-09" db="EMBL/GenBank/DDBJ databases">
        <title>Roseovarius spongiae sp. nov., isolated from a marine sponge.</title>
        <authorList>
            <person name="Zhuang L."/>
            <person name="Luo L."/>
        </authorList>
    </citation>
    <scope>NUCLEOTIDE SEQUENCE [LARGE SCALE GENOMIC DNA]</scope>
    <source>
        <strain evidence="1 2">HN-E21</strain>
    </source>
</reference>
<keyword evidence="2" id="KW-1185">Reference proteome</keyword>
<dbReference type="InterPro" id="IPR002060">
    <property type="entry name" value="Squ/phyt_synthse"/>
</dbReference>
<dbReference type="Gene3D" id="1.10.600.10">
    <property type="entry name" value="Farnesyl Diphosphate Synthase"/>
    <property type="match status" value="1"/>
</dbReference>
<dbReference type="AlphaFoldDB" id="A0A3A8ATT3"/>
<dbReference type="RefSeq" id="WP_121168618.1">
    <property type="nucleotide sequence ID" value="NZ_RAPE01000005.1"/>
</dbReference>
<dbReference type="Proteomes" id="UP000281128">
    <property type="component" value="Unassembled WGS sequence"/>
</dbReference>
<evidence type="ECO:0000313" key="1">
    <source>
        <dbReference type="EMBL" id="RKF13004.1"/>
    </source>
</evidence>
<comment type="caution">
    <text evidence="1">The sequence shown here is derived from an EMBL/GenBank/DDBJ whole genome shotgun (WGS) entry which is preliminary data.</text>
</comment>
<accession>A0A3A8ATT3</accession>
<gene>
    <name evidence="1" type="ORF">D6850_16005</name>
</gene>
<dbReference type="OrthoDB" id="9814909at2"/>
<proteinExistence type="predicted"/>
<sequence length="260" mass="28596">MAEEFDDDLIACADLVRRGDPDRFIAVMAAPVAARRALFPIYAFNIEVSRAPWVTQEPMIAEMRLQWWRDALEEIGSGGNVRRHEVVTPLARVLDARGAALLDALIVARRWDIYKDAFEDEAHFDRYLTDTAGNLMLAAARALGETEDTPPLDAGYAVGLASYLRAIPRLEAAQRVPLVDGRPDAIRALARDGLARLSRARAARRAVSSAAAPALLGAWQAGRVLRRAAKRPHLVAQGGLEPAPLRDRLALMARMFSGKW</sequence>
<dbReference type="SUPFAM" id="SSF48576">
    <property type="entry name" value="Terpenoid synthases"/>
    <property type="match status" value="1"/>
</dbReference>
<protein>
    <submittedName>
        <fullName evidence="1">Phytoene synthase</fullName>
    </submittedName>
</protein>
<dbReference type="EMBL" id="RAPE01000005">
    <property type="protein sequence ID" value="RKF13004.1"/>
    <property type="molecule type" value="Genomic_DNA"/>
</dbReference>
<name>A0A3A8ATT3_9RHOB</name>
<dbReference type="Pfam" id="PF00494">
    <property type="entry name" value="SQS_PSY"/>
    <property type="match status" value="1"/>
</dbReference>
<evidence type="ECO:0000313" key="2">
    <source>
        <dbReference type="Proteomes" id="UP000281128"/>
    </source>
</evidence>
<dbReference type="InterPro" id="IPR008949">
    <property type="entry name" value="Isoprenoid_synthase_dom_sf"/>
</dbReference>
<organism evidence="1 2">
    <name type="scientific">Roseovarius spongiae</name>
    <dbReference type="NCBI Taxonomy" id="2320272"/>
    <lineage>
        <taxon>Bacteria</taxon>
        <taxon>Pseudomonadati</taxon>
        <taxon>Pseudomonadota</taxon>
        <taxon>Alphaproteobacteria</taxon>
        <taxon>Rhodobacterales</taxon>
        <taxon>Roseobacteraceae</taxon>
        <taxon>Roseovarius</taxon>
    </lineage>
</organism>